<dbReference type="Proteomes" id="UP000608154">
    <property type="component" value="Unassembled WGS sequence"/>
</dbReference>
<dbReference type="EMBL" id="BMHK01000002">
    <property type="protein sequence ID" value="GGB88112.1"/>
    <property type="molecule type" value="Genomic_DNA"/>
</dbReference>
<feature type="transmembrane region" description="Helical" evidence="1">
    <location>
        <begin position="135"/>
        <end position="157"/>
    </location>
</feature>
<feature type="transmembrane region" description="Helical" evidence="1">
    <location>
        <begin position="39"/>
        <end position="58"/>
    </location>
</feature>
<keyword evidence="1" id="KW-0472">Membrane</keyword>
<comment type="caution">
    <text evidence="2">The sequence shown here is derived from an EMBL/GenBank/DDBJ whole genome shotgun (WGS) entry which is preliminary data.</text>
</comment>
<evidence type="ECO:0000313" key="2">
    <source>
        <dbReference type="EMBL" id="GGB88112.1"/>
    </source>
</evidence>
<dbReference type="RefSeq" id="WP_188767595.1">
    <property type="nucleotide sequence ID" value="NZ_BMHK01000002.1"/>
</dbReference>
<sequence>MDGDDQERALIRRVAEVEFSNSLALQARLLDENGATFRWLLASLLAVNGGSAVAILTAEKISGKAMILGGGAFSIGVFFALLLAFFTMKSTERMVAPLGTLSGFWLAAIESGDIDLKALAKAKLKMQKQLKPTKCASNFCGWASAMFFIAGVVAIGFNLK</sequence>
<organism evidence="2 3">
    <name type="scientific">Novosphingobium endophyticum</name>
    <dbReference type="NCBI Taxonomy" id="1955250"/>
    <lineage>
        <taxon>Bacteria</taxon>
        <taxon>Pseudomonadati</taxon>
        <taxon>Pseudomonadota</taxon>
        <taxon>Alphaproteobacteria</taxon>
        <taxon>Sphingomonadales</taxon>
        <taxon>Sphingomonadaceae</taxon>
        <taxon>Novosphingobium</taxon>
    </lineage>
</organism>
<evidence type="ECO:0000313" key="3">
    <source>
        <dbReference type="Proteomes" id="UP000608154"/>
    </source>
</evidence>
<evidence type="ECO:0000256" key="1">
    <source>
        <dbReference type="SAM" id="Phobius"/>
    </source>
</evidence>
<proteinExistence type="predicted"/>
<name>A0A916TPP7_9SPHN</name>
<reference evidence="2" key="1">
    <citation type="journal article" date="2014" name="Int. J. Syst. Evol. Microbiol.">
        <title>Complete genome sequence of Corynebacterium casei LMG S-19264T (=DSM 44701T), isolated from a smear-ripened cheese.</title>
        <authorList>
            <consortium name="US DOE Joint Genome Institute (JGI-PGF)"/>
            <person name="Walter F."/>
            <person name="Albersmeier A."/>
            <person name="Kalinowski J."/>
            <person name="Ruckert C."/>
        </authorList>
    </citation>
    <scope>NUCLEOTIDE SEQUENCE</scope>
    <source>
        <strain evidence="2">CGMCC 1.15095</strain>
    </source>
</reference>
<gene>
    <name evidence="2" type="ORF">GCM10011494_03020</name>
</gene>
<keyword evidence="1" id="KW-0812">Transmembrane</keyword>
<reference evidence="2" key="2">
    <citation type="submission" date="2020-09" db="EMBL/GenBank/DDBJ databases">
        <authorList>
            <person name="Sun Q."/>
            <person name="Zhou Y."/>
        </authorList>
    </citation>
    <scope>NUCLEOTIDE SEQUENCE</scope>
    <source>
        <strain evidence="2">CGMCC 1.15095</strain>
    </source>
</reference>
<keyword evidence="3" id="KW-1185">Reference proteome</keyword>
<accession>A0A916TPP7</accession>
<feature type="transmembrane region" description="Helical" evidence="1">
    <location>
        <begin position="65"/>
        <end position="88"/>
    </location>
</feature>
<protein>
    <submittedName>
        <fullName evidence="2">Uncharacterized protein</fullName>
    </submittedName>
</protein>
<keyword evidence="1" id="KW-1133">Transmembrane helix</keyword>
<dbReference type="AlphaFoldDB" id="A0A916TPP7"/>